<keyword evidence="2" id="KW-0238">DNA-binding</keyword>
<comment type="caution">
    <text evidence="5">The sequence shown here is derived from an EMBL/GenBank/DDBJ whole genome shotgun (WGS) entry which is preliminary data.</text>
</comment>
<accession>A0ABV1KLM6</accession>
<organism evidence="5 6">
    <name type="scientific">Pseudonocardia nematodicida</name>
    <dbReference type="NCBI Taxonomy" id="1206997"/>
    <lineage>
        <taxon>Bacteria</taxon>
        <taxon>Bacillati</taxon>
        <taxon>Actinomycetota</taxon>
        <taxon>Actinomycetes</taxon>
        <taxon>Pseudonocardiales</taxon>
        <taxon>Pseudonocardiaceae</taxon>
        <taxon>Pseudonocardia</taxon>
    </lineage>
</organism>
<keyword evidence="6" id="KW-1185">Reference proteome</keyword>
<dbReference type="Gene3D" id="1.10.10.10">
    <property type="entry name" value="Winged helix-like DNA-binding domain superfamily/Winged helix DNA-binding domain"/>
    <property type="match status" value="1"/>
</dbReference>
<dbReference type="SUPFAM" id="SSF46894">
    <property type="entry name" value="C-terminal effector domain of the bipartite response regulators"/>
    <property type="match status" value="1"/>
</dbReference>
<dbReference type="EMBL" id="JBEDNQ010000019">
    <property type="protein sequence ID" value="MEQ3554968.1"/>
    <property type="molecule type" value="Genomic_DNA"/>
</dbReference>
<dbReference type="InterPro" id="IPR000792">
    <property type="entry name" value="Tscrpt_reg_LuxR_C"/>
</dbReference>
<dbReference type="PRINTS" id="PR00038">
    <property type="entry name" value="HTHLUXR"/>
</dbReference>
<evidence type="ECO:0000313" key="5">
    <source>
        <dbReference type="EMBL" id="MEQ3554968.1"/>
    </source>
</evidence>
<keyword evidence="3" id="KW-0804">Transcription</keyword>
<reference evidence="5 6" key="1">
    <citation type="submission" date="2024-03" db="EMBL/GenBank/DDBJ databases">
        <title>Draft genome sequence of Pseudonocardia nematodicida JCM 31783.</title>
        <authorList>
            <person name="Butdee W."/>
            <person name="Duangmal K."/>
        </authorList>
    </citation>
    <scope>NUCLEOTIDE SEQUENCE [LARGE SCALE GENOMIC DNA]</scope>
    <source>
        <strain evidence="5 6">JCM 31783</strain>
    </source>
</reference>
<dbReference type="Proteomes" id="UP001494902">
    <property type="component" value="Unassembled WGS sequence"/>
</dbReference>
<evidence type="ECO:0000256" key="2">
    <source>
        <dbReference type="ARBA" id="ARBA00023125"/>
    </source>
</evidence>
<evidence type="ECO:0000259" key="4">
    <source>
        <dbReference type="PROSITE" id="PS50043"/>
    </source>
</evidence>
<protein>
    <submittedName>
        <fullName evidence="5">Helix-turn-helix transcriptional regulator</fullName>
    </submittedName>
</protein>
<sequence length="376" mass="39973">MPSAAPARVRERLTALASAGLDARGFSLAALEVLRPALPFSAACLATVDPATELVTGVVKTDLTDENDDLWAHHEYEVVDLYNSLDVFRRPGGTTTALAETGGDLRRLRRFDEFFSPIYGFGDELRFTTPADGAHWGFVALFRDDGRGFSQAEQEFAGDVGRLFGRGMRAGLVAGAASASADDTYRTEGPAVLVVGRDGELMHGGPGVTERLADLGGEPGGALPFPLLGLIGAARRFAAGNLARLPRTRLRTRSGQWVVAHASPLSGPDGTAGSIVVTIEEARPPEIVPLVTAAFGLTPRERDVVGLVLRGADTAEIARTLHLSAWTVQDHLKSVFAKVGVRSRRELTARVYFDQYAPRLQVGAGVTPSGWFAGTA</sequence>
<dbReference type="PANTHER" id="PTHR44688:SF16">
    <property type="entry name" value="DNA-BINDING TRANSCRIPTIONAL ACTIVATOR DEVR_DOSR"/>
    <property type="match status" value="1"/>
</dbReference>
<dbReference type="CDD" id="cd06170">
    <property type="entry name" value="LuxR_C_like"/>
    <property type="match status" value="1"/>
</dbReference>
<evidence type="ECO:0000313" key="6">
    <source>
        <dbReference type="Proteomes" id="UP001494902"/>
    </source>
</evidence>
<dbReference type="PANTHER" id="PTHR44688">
    <property type="entry name" value="DNA-BINDING TRANSCRIPTIONAL ACTIVATOR DEVR_DOSR"/>
    <property type="match status" value="1"/>
</dbReference>
<dbReference type="SMART" id="SM00421">
    <property type="entry name" value="HTH_LUXR"/>
    <property type="match status" value="1"/>
</dbReference>
<dbReference type="InterPro" id="IPR036388">
    <property type="entry name" value="WH-like_DNA-bd_sf"/>
</dbReference>
<evidence type="ECO:0000256" key="1">
    <source>
        <dbReference type="ARBA" id="ARBA00023015"/>
    </source>
</evidence>
<feature type="domain" description="HTH luxR-type" evidence="4">
    <location>
        <begin position="290"/>
        <end position="356"/>
    </location>
</feature>
<dbReference type="RefSeq" id="WP_349302037.1">
    <property type="nucleotide sequence ID" value="NZ_JBEDNQ010000019.1"/>
</dbReference>
<dbReference type="PROSITE" id="PS50043">
    <property type="entry name" value="HTH_LUXR_2"/>
    <property type="match status" value="1"/>
</dbReference>
<name>A0ABV1KLM6_9PSEU</name>
<dbReference type="PROSITE" id="PS00622">
    <property type="entry name" value="HTH_LUXR_1"/>
    <property type="match status" value="1"/>
</dbReference>
<dbReference type="Pfam" id="PF00196">
    <property type="entry name" value="GerE"/>
    <property type="match status" value="1"/>
</dbReference>
<keyword evidence="1" id="KW-0805">Transcription regulation</keyword>
<evidence type="ECO:0000256" key="3">
    <source>
        <dbReference type="ARBA" id="ARBA00023163"/>
    </source>
</evidence>
<gene>
    <name evidence="5" type="ORF">WIS52_31270</name>
</gene>
<dbReference type="InterPro" id="IPR016032">
    <property type="entry name" value="Sig_transdc_resp-reg_C-effctor"/>
</dbReference>
<proteinExistence type="predicted"/>